<gene>
    <name evidence="2" type="ORF">L3X38_036796</name>
</gene>
<dbReference type="SUPFAM" id="SSF53098">
    <property type="entry name" value="Ribonuclease H-like"/>
    <property type="match status" value="1"/>
</dbReference>
<feature type="domain" description="RNase H type-1" evidence="1">
    <location>
        <begin position="7"/>
        <end position="67"/>
    </location>
</feature>
<dbReference type="AlphaFoldDB" id="A0AAD4V3E9"/>
<accession>A0AAD4V3E9</accession>
<dbReference type="Pfam" id="PF13456">
    <property type="entry name" value="RVT_3"/>
    <property type="match status" value="1"/>
</dbReference>
<evidence type="ECO:0000313" key="3">
    <source>
        <dbReference type="Proteomes" id="UP001054821"/>
    </source>
</evidence>
<sequence>MHIDGLQAYGDSQLVVRQLNGQYAVRNATLVPYHERAKYLMSQFQDIHVSHIPRSENDKADALANLAASLTLPDERDIQITAGEHYLLSPAIERIEEVVDSNVITAFECEEEPNDLDWRHPIIEYL</sequence>
<comment type="caution">
    <text evidence="2">The sequence shown here is derived from an EMBL/GenBank/DDBJ whole genome shotgun (WGS) entry which is preliminary data.</text>
</comment>
<dbReference type="Proteomes" id="UP001054821">
    <property type="component" value="Chromosome 7"/>
</dbReference>
<keyword evidence="3" id="KW-1185">Reference proteome</keyword>
<dbReference type="GO" id="GO:0003676">
    <property type="term" value="F:nucleic acid binding"/>
    <property type="evidence" value="ECO:0007669"/>
    <property type="project" value="InterPro"/>
</dbReference>
<name>A0AAD4V3E9_PRUDU</name>
<dbReference type="EMBL" id="JAJFAZ020000007">
    <property type="protein sequence ID" value="KAI5317089.1"/>
    <property type="molecule type" value="Genomic_DNA"/>
</dbReference>
<dbReference type="InterPro" id="IPR002156">
    <property type="entry name" value="RNaseH_domain"/>
</dbReference>
<dbReference type="InterPro" id="IPR012337">
    <property type="entry name" value="RNaseH-like_sf"/>
</dbReference>
<dbReference type="PANTHER" id="PTHR48475:SF1">
    <property type="entry name" value="RNASE H TYPE-1 DOMAIN-CONTAINING PROTEIN"/>
    <property type="match status" value="1"/>
</dbReference>
<protein>
    <recommendedName>
        <fullName evidence="1">RNase H type-1 domain-containing protein</fullName>
    </recommendedName>
</protein>
<dbReference type="Gene3D" id="3.30.420.10">
    <property type="entry name" value="Ribonuclease H-like superfamily/Ribonuclease H"/>
    <property type="match status" value="1"/>
</dbReference>
<dbReference type="InterPro" id="IPR036397">
    <property type="entry name" value="RNaseH_sf"/>
</dbReference>
<evidence type="ECO:0000259" key="1">
    <source>
        <dbReference type="Pfam" id="PF13456"/>
    </source>
</evidence>
<reference evidence="2 3" key="1">
    <citation type="journal article" date="2022" name="G3 (Bethesda)">
        <title>Whole-genome sequence and methylome profiling of the almond [Prunus dulcis (Mill.) D.A. Webb] cultivar 'Nonpareil'.</title>
        <authorList>
            <person name="D'Amico-Willman K.M."/>
            <person name="Ouma W.Z."/>
            <person name="Meulia T."/>
            <person name="Sideli G.M."/>
            <person name="Gradziel T.M."/>
            <person name="Fresnedo-Ramirez J."/>
        </authorList>
    </citation>
    <scope>NUCLEOTIDE SEQUENCE [LARGE SCALE GENOMIC DNA]</scope>
    <source>
        <strain evidence="2">Clone GOH B32 T37-40</strain>
    </source>
</reference>
<evidence type="ECO:0000313" key="2">
    <source>
        <dbReference type="EMBL" id="KAI5317089.1"/>
    </source>
</evidence>
<dbReference type="GO" id="GO:0004523">
    <property type="term" value="F:RNA-DNA hybrid ribonuclease activity"/>
    <property type="evidence" value="ECO:0007669"/>
    <property type="project" value="InterPro"/>
</dbReference>
<dbReference type="PANTHER" id="PTHR48475">
    <property type="entry name" value="RIBONUCLEASE H"/>
    <property type="match status" value="1"/>
</dbReference>
<organism evidence="2 3">
    <name type="scientific">Prunus dulcis</name>
    <name type="common">Almond</name>
    <name type="synonym">Amygdalus dulcis</name>
    <dbReference type="NCBI Taxonomy" id="3755"/>
    <lineage>
        <taxon>Eukaryota</taxon>
        <taxon>Viridiplantae</taxon>
        <taxon>Streptophyta</taxon>
        <taxon>Embryophyta</taxon>
        <taxon>Tracheophyta</taxon>
        <taxon>Spermatophyta</taxon>
        <taxon>Magnoliopsida</taxon>
        <taxon>eudicotyledons</taxon>
        <taxon>Gunneridae</taxon>
        <taxon>Pentapetalae</taxon>
        <taxon>rosids</taxon>
        <taxon>fabids</taxon>
        <taxon>Rosales</taxon>
        <taxon>Rosaceae</taxon>
        <taxon>Amygdaloideae</taxon>
        <taxon>Amygdaleae</taxon>
        <taxon>Prunus</taxon>
    </lineage>
</organism>
<proteinExistence type="predicted"/>